<accession>L7RCK8</accession>
<gene>
    <name evidence="1" type="ORF">Moumou_00493</name>
</gene>
<dbReference type="KEGG" id="vg:14445581"/>
<dbReference type="OrthoDB" id="38407at10239"/>
<dbReference type="Proteomes" id="UP000201640">
    <property type="component" value="Segment"/>
</dbReference>
<dbReference type="GeneID" id="14445581"/>
<evidence type="ECO:0000313" key="2">
    <source>
        <dbReference type="Proteomes" id="UP000201640"/>
    </source>
</evidence>
<dbReference type="RefSeq" id="YP_007354463.1">
    <property type="nucleotide sequence ID" value="NC_020104.1"/>
</dbReference>
<organism evidence="1 2">
    <name type="scientific">Acanthamoeba polyphaga moumouvirus</name>
    <dbReference type="NCBI Taxonomy" id="1269028"/>
    <lineage>
        <taxon>Viruses</taxon>
        <taxon>Varidnaviria</taxon>
        <taxon>Bamfordvirae</taxon>
        <taxon>Nucleocytoviricota</taxon>
        <taxon>Megaviricetes</taxon>
        <taxon>Imitervirales</taxon>
        <taxon>Mimiviridae</taxon>
        <taxon>Megamimivirinae</taxon>
        <taxon>Moumouvirus</taxon>
    </lineage>
</organism>
<proteinExistence type="predicted"/>
<dbReference type="InterPro" id="IPR043845">
    <property type="entry name" value="DUF5864"/>
</dbReference>
<reference evidence="1 2" key="1">
    <citation type="journal article" date="2012" name="Genome Biol. Evol.">
        <title>Related Giant Viruses in Distant Locations and Different Habitats: Acanthamoeba polyphaga moumouvirus Represents a Third Lineage of the Mimiviridae That Is Close to the Megavirus Lineage.</title>
        <authorList>
            <person name="Yoosuf N."/>
            <person name="Yutin N."/>
            <person name="Colson P."/>
            <person name="Shabalina S.A."/>
            <person name="Pagnier I."/>
            <person name="Robert C."/>
            <person name="Azza S."/>
            <person name="Klose T."/>
            <person name="Wong J."/>
            <person name="Rossmann M.G."/>
            <person name="La Scola B."/>
            <person name="Raoult D."/>
            <person name="Koonin E.V."/>
        </authorList>
    </citation>
    <scope>NUCLEOTIDE SEQUENCE [LARGE SCALE GENOMIC DNA]</scope>
    <source>
        <strain evidence="1 2">M10A</strain>
    </source>
</reference>
<name>L7RCK8_9VIRU</name>
<dbReference type="EMBL" id="JX962719">
    <property type="protein sequence ID" value="AGC02027.1"/>
    <property type="molecule type" value="Genomic_DNA"/>
</dbReference>
<dbReference type="Pfam" id="PF19182">
    <property type="entry name" value="DUF5864"/>
    <property type="match status" value="1"/>
</dbReference>
<protein>
    <submittedName>
        <fullName evidence="1">Uncharacterized protein</fullName>
    </submittedName>
</protein>
<keyword evidence="2" id="KW-1185">Reference proteome</keyword>
<evidence type="ECO:0000313" key="1">
    <source>
        <dbReference type="EMBL" id="AGC02027.1"/>
    </source>
</evidence>
<sequence length="197" mass="23826">MESYLDAVSDDDIDYSEYHNSQLIYKKSYHNNLISYKQSIKDIVIAKLQKIVESKYSYNKYIKIIKYKDCINYILNLIKTHMINNYPTLLFIIGIRRKISGTFVCVKFRHPIKYPKKFIPKFNKLLEKSTRKDEKIVWINKNIDLRDEICAETNVRNYNLIFKDTGFVFNYKHHRYWSSSYECFIIKYCIYVSLLEE</sequence>